<keyword evidence="7" id="KW-1185">Reference proteome</keyword>
<comment type="similarity">
    <text evidence="4">Belongs to the PPP phosphatase family.</text>
</comment>
<dbReference type="InterPro" id="IPR047129">
    <property type="entry name" value="PPA2-like"/>
</dbReference>
<comment type="catalytic activity">
    <reaction evidence="4">
        <text>O-phospho-L-threonyl-[protein] + H2O = L-threonyl-[protein] + phosphate</text>
        <dbReference type="Rhea" id="RHEA:47004"/>
        <dbReference type="Rhea" id="RHEA-COMP:11060"/>
        <dbReference type="Rhea" id="RHEA-COMP:11605"/>
        <dbReference type="ChEBI" id="CHEBI:15377"/>
        <dbReference type="ChEBI" id="CHEBI:30013"/>
        <dbReference type="ChEBI" id="CHEBI:43474"/>
        <dbReference type="ChEBI" id="CHEBI:61977"/>
        <dbReference type="EC" id="3.1.3.16"/>
    </reaction>
</comment>
<evidence type="ECO:0000256" key="1">
    <source>
        <dbReference type="ARBA" id="ARBA00022723"/>
    </source>
</evidence>
<accession>A0ABQ8YVD9</accession>
<dbReference type="EC" id="3.1.3.16" evidence="4"/>
<reference evidence="6" key="1">
    <citation type="submission" date="2022-08" db="EMBL/GenBank/DDBJ databases">
        <title>Novel sulfate-reducing endosymbionts in the free-living metamonad Anaeramoeba.</title>
        <authorList>
            <person name="Jerlstrom-Hultqvist J."/>
            <person name="Cepicka I."/>
            <person name="Gallot-Lavallee L."/>
            <person name="Salas-Leiva D."/>
            <person name="Curtis B.A."/>
            <person name="Zahonova K."/>
            <person name="Pipaliya S."/>
            <person name="Dacks J."/>
            <person name="Roger A.J."/>
        </authorList>
    </citation>
    <scope>NUCLEOTIDE SEQUENCE</scope>
    <source>
        <strain evidence="6">Schooner1</strain>
    </source>
</reference>
<evidence type="ECO:0000259" key="5">
    <source>
        <dbReference type="PROSITE" id="PS00125"/>
    </source>
</evidence>
<evidence type="ECO:0000256" key="3">
    <source>
        <dbReference type="ARBA" id="ARBA00023211"/>
    </source>
</evidence>
<evidence type="ECO:0000313" key="6">
    <source>
        <dbReference type="EMBL" id="KAJ6248354.1"/>
    </source>
</evidence>
<keyword evidence="2 4" id="KW-0378">Hydrolase</keyword>
<gene>
    <name evidence="6" type="ORF">M0813_17689</name>
</gene>
<dbReference type="Proteomes" id="UP001150062">
    <property type="component" value="Unassembled WGS sequence"/>
</dbReference>
<evidence type="ECO:0000256" key="2">
    <source>
        <dbReference type="ARBA" id="ARBA00022801"/>
    </source>
</evidence>
<dbReference type="Pfam" id="PF00149">
    <property type="entry name" value="Metallophos"/>
    <property type="match status" value="1"/>
</dbReference>
<evidence type="ECO:0000313" key="7">
    <source>
        <dbReference type="Proteomes" id="UP001150062"/>
    </source>
</evidence>
<dbReference type="SMART" id="SM00156">
    <property type="entry name" value="PP2Ac"/>
    <property type="match status" value="1"/>
</dbReference>
<feature type="domain" description="Serine/threonine specific protein phosphatases" evidence="5">
    <location>
        <begin position="150"/>
        <end position="155"/>
    </location>
</feature>
<sequence length="328" mass="37936">MSKSQTKKSEESNTELNNETILLDQQLTDLFEQEILPENEVDQICQLAEDIFLKEGNILYLNSPIVVCGDTHGQFNDLQTIFTKISNYRTTKFLFLGDYVDRGEYSIETITLLVALKGKRLFQNEMIWVINSQQKVNNAFVRYPDNFFLLRGNHESKQVSKMYGFYDECIKKYGSASVWKTYCNLFEYLPITAIIDNQIFAIHGGLSPNLKTIEQIQNLDRFRDIPNFGLLCDLMWSDPGETNGFSENTRGVGCTFGQDVTKKFLKKNNMELILRAHQLQMEGYSIKHNKKLITIFSAPNYQSQLNNLGAFMKIDENLSHSFVQFRKK</sequence>
<dbReference type="SUPFAM" id="SSF56300">
    <property type="entry name" value="Metallo-dependent phosphatases"/>
    <property type="match status" value="1"/>
</dbReference>
<comment type="caution">
    <text evidence="6">The sequence shown here is derived from an EMBL/GenBank/DDBJ whole genome shotgun (WGS) entry which is preliminary data.</text>
</comment>
<dbReference type="InterPro" id="IPR006186">
    <property type="entry name" value="Ser/Thr-sp_prot-phosphatase"/>
</dbReference>
<protein>
    <recommendedName>
        <fullName evidence="4">Serine/threonine-protein phosphatase</fullName>
        <ecNumber evidence="4">3.1.3.16</ecNumber>
    </recommendedName>
</protein>
<dbReference type="EMBL" id="JAOAOG010000114">
    <property type="protein sequence ID" value="KAJ6248354.1"/>
    <property type="molecule type" value="Genomic_DNA"/>
</dbReference>
<dbReference type="PRINTS" id="PR00114">
    <property type="entry name" value="STPHPHTASE"/>
</dbReference>
<dbReference type="PANTHER" id="PTHR45619">
    <property type="entry name" value="SERINE/THREONINE-PROTEIN PHOSPHATASE PP2A-RELATED"/>
    <property type="match status" value="1"/>
</dbReference>
<dbReference type="PROSITE" id="PS00125">
    <property type="entry name" value="SER_THR_PHOSPHATASE"/>
    <property type="match status" value="1"/>
</dbReference>
<proteinExistence type="inferred from homology"/>
<evidence type="ECO:0000256" key="4">
    <source>
        <dbReference type="RuleBase" id="RU004273"/>
    </source>
</evidence>
<dbReference type="InterPro" id="IPR029052">
    <property type="entry name" value="Metallo-depent_PP-like"/>
</dbReference>
<name>A0ABQ8YVD9_9EUKA</name>
<organism evidence="6 7">
    <name type="scientific">Anaeramoeba flamelloides</name>
    <dbReference type="NCBI Taxonomy" id="1746091"/>
    <lineage>
        <taxon>Eukaryota</taxon>
        <taxon>Metamonada</taxon>
        <taxon>Anaeramoebidae</taxon>
        <taxon>Anaeramoeba</taxon>
    </lineage>
</organism>
<dbReference type="InterPro" id="IPR004843">
    <property type="entry name" value="Calcineurin-like_PHP"/>
</dbReference>
<keyword evidence="3" id="KW-0464">Manganese</keyword>
<keyword evidence="1" id="KW-0479">Metal-binding</keyword>
<dbReference type="Gene3D" id="3.60.21.10">
    <property type="match status" value="1"/>
</dbReference>